<sequence>MLPIVAVTDLTEAQWETEVLQSDKTVLVDFWAPWCGPCKLVAPLMTWAEKEYPDIKVVKVEHDANRAIVEQYKVYGLPTLMVFKDGKEVEGSKTEGAVTKAKLADYIKKYAAAKVSA</sequence>
<dbReference type="GO" id="GO:0005737">
    <property type="term" value="C:cytoplasm"/>
    <property type="evidence" value="ECO:0007669"/>
    <property type="project" value="TreeGrafter"/>
</dbReference>
<feature type="site" description="Deprotonates C-terminal active site Cys" evidence="6">
    <location>
        <position position="29"/>
    </location>
</feature>
<dbReference type="STRING" id="3088.A0A383V7F1"/>
<feature type="active site" description="Nucleophile" evidence="6">
    <location>
        <position position="35"/>
    </location>
</feature>
<dbReference type="FunFam" id="3.40.30.10:FF:000001">
    <property type="entry name" value="Thioredoxin"/>
    <property type="match status" value="1"/>
</dbReference>
<evidence type="ECO:0000256" key="3">
    <source>
        <dbReference type="ARBA" id="ARBA00023157"/>
    </source>
</evidence>
<name>A0A383V7F1_TETOB</name>
<proteinExistence type="inferred from homology"/>
<comment type="similarity">
    <text evidence="5">Belongs to the thioredoxin family.</text>
</comment>
<dbReference type="InterPro" id="IPR017937">
    <property type="entry name" value="Thioredoxin_CS"/>
</dbReference>
<dbReference type="Pfam" id="PF00085">
    <property type="entry name" value="Thioredoxin"/>
    <property type="match status" value="1"/>
</dbReference>
<keyword evidence="4 7" id="KW-0676">Redox-active center</keyword>
<evidence type="ECO:0000259" key="8">
    <source>
        <dbReference type="PROSITE" id="PS51352"/>
    </source>
</evidence>
<dbReference type="InterPro" id="IPR036249">
    <property type="entry name" value="Thioredoxin-like_sf"/>
</dbReference>
<reference evidence="9 10" key="1">
    <citation type="submission" date="2016-10" db="EMBL/GenBank/DDBJ databases">
        <authorList>
            <person name="Cai Z."/>
        </authorList>
    </citation>
    <scope>NUCLEOTIDE SEQUENCE [LARGE SCALE GENOMIC DNA]</scope>
</reference>
<dbReference type="PROSITE" id="PS51352">
    <property type="entry name" value="THIOREDOXIN_2"/>
    <property type="match status" value="1"/>
</dbReference>
<dbReference type="CDD" id="cd02947">
    <property type="entry name" value="TRX_family"/>
    <property type="match status" value="1"/>
</dbReference>
<evidence type="ECO:0000313" key="10">
    <source>
        <dbReference type="Proteomes" id="UP000256970"/>
    </source>
</evidence>
<dbReference type="Gene3D" id="3.40.30.10">
    <property type="entry name" value="Glutaredoxin"/>
    <property type="match status" value="1"/>
</dbReference>
<evidence type="ECO:0000256" key="7">
    <source>
        <dbReference type="PIRSR" id="PIRSR000077-4"/>
    </source>
</evidence>
<feature type="site" description="Contributes to redox potential value" evidence="6">
    <location>
        <position position="37"/>
    </location>
</feature>
<dbReference type="AlphaFoldDB" id="A0A383V7F1"/>
<dbReference type="PRINTS" id="PR00421">
    <property type="entry name" value="THIOREDOXIN"/>
</dbReference>
<evidence type="ECO:0000256" key="6">
    <source>
        <dbReference type="PIRSR" id="PIRSR000077-1"/>
    </source>
</evidence>
<keyword evidence="2" id="KW-0249">Electron transport</keyword>
<feature type="domain" description="Thioredoxin" evidence="8">
    <location>
        <begin position="1"/>
        <end position="112"/>
    </location>
</feature>
<accession>A0A383V7F1</accession>
<keyword evidence="1" id="KW-0813">Transport</keyword>
<evidence type="ECO:0000256" key="2">
    <source>
        <dbReference type="ARBA" id="ARBA00022982"/>
    </source>
</evidence>
<feature type="site" description="Contributes to redox potential value" evidence="6">
    <location>
        <position position="36"/>
    </location>
</feature>
<feature type="active site" description="Nucleophile" evidence="6">
    <location>
        <position position="38"/>
    </location>
</feature>
<dbReference type="GO" id="GO:0015035">
    <property type="term" value="F:protein-disulfide reductase activity"/>
    <property type="evidence" value="ECO:0007669"/>
    <property type="project" value="InterPro"/>
</dbReference>
<gene>
    <name evidence="9" type="ORF">BQ4739_LOCUS1198</name>
</gene>
<protein>
    <recommendedName>
        <fullName evidence="5">Thioredoxin</fullName>
    </recommendedName>
</protein>
<dbReference type="InterPro" id="IPR005746">
    <property type="entry name" value="Thioredoxin"/>
</dbReference>
<dbReference type="PROSITE" id="PS00194">
    <property type="entry name" value="THIOREDOXIN_1"/>
    <property type="match status" value="1"/>
</dbReference>
<dbReference type="PIRSF" id="PIRSF000077">
    <property type="entry name" value="Thioredoxin"/>
    <property type="match status" value="1"/>
</dbReference>
<dbReference type="NCBIfam" id="TIGR01068">
    <property type="entry name" value="thioredoxin"/>
    <property type="match status" value="1"/>
</dbReference>
<evidence type="ECO:0000256" key="4">
    <source>
        <dbReference type="ARBA" id="ARBA00023284"/>
    </source>
</evidence>
<dbReference type="Proteomes" id="UP000256970">
    <property type="component" value="Unassembled WGS sequence"/>
</dbReference>
<organism evidence="9 10">
    <name type="scientific">Tetradesmus obliquus</name>
    <name type="common">Green alga</name>
    <name type="synonym">Acutodesmus obliquus</name>
    <dbReference type="NCBI Taxonomy" id="3088"/>
    <lineage>
        <taxon>Eukaryota</taxon>
        <taxon>Viridiplantae</taxon>
        <taxon>Chlorophyta</taxon>
        <taxon>core chlorophytes</taxon>
        <taxon>Chlorophyceae</taxon>
        <taxon>CS clade</taxon>
        <taxon>Sphaeropleales</taxon>
        <taxon>Scenedesmaceae</taxon>
        <taxon>Tetradesmus</taxon>
    </lineage>
</organism>
<dbReference type="PANTHER" id="PTHR45663:SF22">
    <property type="entry name" value="THIOREDOXIN X, CHLOROPLASTIC"/>
    <property type="match status" value="1"/>
</dbReference>
<dbReference type="EMBL" id="FNXT01000088">
    <property type="protein sequence ID" value="SZX60669.1"/>
    <property type="molecule type" value="Genomic_DNA"/>
</dbReference>
<dbReference type="PANTHER" id="PTHR45663">
    <property type="entry name" value="GEO12009P1"/>
    <property type="match status" value="1"/>
</dbReference>
<dbReference type="InterPro" id="IPR013766">
    <property type="entry name" value="Thioredoxin_domain"/>
</dbReference>
<evidence type="ECO:0000256" key="5">
    <source>
        <dbReference type="PIRNR" id="PIRNR000077"/>
    </source>
</evidence>
<evidence type="ECO:0000256" key="1">
    <source>
        <dbReference type="ARBA" id="ARBA00022448"/>
    </source>
</evidence>
<keyword evidence="10" id="KW-1185">Reference proteome</keyword>
<keyword evidence="3 7" id="KW-1015">Disulfide bond</keyword>
<feature type="disulfide bond" description="Redox-active" evidence="7">
    <location>
        <begin position="35"/>
        <end position="38"/>
    </location>
</feature>
<dbReference type="SUPFAM" id="SSF52833">
    <property type="entry name" value="Thioredoxin-like"/>
    <property type="match status" value="1"/>
</dbReference>
<evidence type="ECO:0000313" key="9">
    <source>
        <dbReference type="EMBL" id="SZX60669.1"/>
    </source>
</evidence>